<proteinExistence type="predicted"/>
<name>A0ACC0CAL0_CATRO</name>
<comment type="caution">
    <text evidence="1">The sequence shown here is derived from an EMBL/GenBank/DDBJ whole genome shotgun (WGS) entry which is preliminary data.</text>
</comment>
<evidence type="ECO:0000313" key="2">
    <source>
        <dbReference type="Proteomes" id="UP001060085"/>
    </source>
</evidence>
<dbReference type="Proteomes" id="UP001060085">
    <property type="component" value="Linkage Group LG01"/>
</dbReference>
<sequence>MRVSSAARKSERIKTHQRSFYTRMQRSTQCHSRAQRTWSGSHNKIIGIEFRHLVVNINQTPYERSITKQPLSQNWSKQATDSWGTYQPLLALHKAVVPPQSTMRCPRKPIEPHPPRYYALLQIDLL</sequence>
<protein>
    <submittedName>
        <fullName evidence="1">Uncharacterized protein</fullName>
    </submittedName>
</protein>
<dbReference type="EMBL" id="CM044701">
    <property type="protein sequence ID" value="KAI5681961.1"/>
    <property type="molecule type" value="Genomic_DNA"/>
</dbReference>
<gene>
    <name evidence="1" type="ORF">M9H77_03189</name>
</gene>
<evidence type="ECO:0000313" key="1">
    <source>
        <dbReference type="EMBL" id="KAI5681961.1"/>
    </source>
</evidence>
<organism evidence="1 2">
    <name type="scientific">Catharanthus roseus</name>
    <name type="common">Madagascar periwinkle</name>
    <name type="synonym">Vinca rosea</name>
    <dbReference type="NCBI Taxonomy" id="4058"/>
    <lineage>
        <taxon>Eukaryota</taxon>
        <taxon>Viridiplantae</taxon>
        <taxon>Streptophyta</taxon>
        <taxon>Embryophyta</taxon>
        <taxon>Tracheophyta</taxon>
        <taxon>Spermatophyta</taxon>
        <taxon>Magnoliopsida</taxon>
        <taxon>eudicotyledons</taxon>
        <taxon>Gunneridae</taxon>
        <taxon>Pentapetalae</taxon>
        <taxon>asterids</taxon>
        <taxon>lamiids</taxon>
        <taxon>Gentianales</taxon>
        <taxon>Apocynaceae</taxon>
        <taxon>Rauvolfioideae</taxon>
        <taxon>Vinceae</taxon>
        <taxon>Catharanthinae</taxon>
        <taxon>Catharanthus</taxon>
    </lineage>
</organism>
<accession>A0ACC0CAL0</accession>
<keyword evidence="2" id="KW-1185">Reference proteome</keyword>
<reference evidence="2" key="1">
    <citation type="journal article" date="2023" name="Nat. Plants">
        <title>Single-cell RNA sequencing provides a high-resolution roadmap for understanding the multicellular compartmentation of specialized metabolism.</title>
        <authorList>
            <person name="Sun S."/>
            <person name="Shen X."/>
            <person name="Li Y."/>
            <person name="Li Y."/>
            <person name="Wang S."/>
            <person name="Li R."/>
            <person name="Zhang H."/>
            <person name="Shen G."/>
            <person name="Guo B."/>
            <person name="Wei J."/>
            <person name="Xu J."/>
            <person name="St-Pierre B."/>
            <person name="Chen S."/>
            <person name="Sun C."/>
        </authorList>
    </citation>
    <scope>NUCLEOTIDE SEQUENCE [LARGE SCALE GENOMIC DNA]</scope>
</reference>